<evidence type="ECO:0000313" key="1">
    <source>
        <dbReference type="EMBL" id="MBC5581077.1"/>
    </source>
</evidence>
<evidence type="ECO:0000313" key="2">
    <source>
        <dbReference type="Proteomes" id="UP000659630"/>
    </source>
</evidence>
<dbReference type="RefSeq" id="WP_186887449.1">
    <property type="nucleotide sequence ID" value="NZ_JACONZ010000002.1"/>
</dbReference>
<name>A0A923L0X8_9FIRM</name>
<organism evidence="1 2">
    <name type="scientific">Anaerofilum hominis</name>
    <dbReference type="NCBI Taxonomy" id="2763016"/>
    <lineage>
        <taxon>Bacteria</taxon>
        <taxon>Bacillati</taxon>
        <taxon>Bacillota</taxon>
        <taxon>Clostridia</taxon>
        <taxon>Eubacteriales</taxon>
        <taxon>Oscillospiraceae</taxon>
        <taxon>Anaerofilum</taxon>
    </lineage>
</organism>
<dbReference type="AlphaFoldDB" id="A0A923L0X8"/>
<accession>A0A923L0X8</accession>
<gene>
    <name evidence="1" type="ORF">H8S23_06125</name>
</gene>
<dbReference type="Proteomes" id="UP000659630">
    <property type="component" value="Unassembled WGS sequence"/>
</dbReference>
<sequence>MKSPAGAKGRFCGPAPLPLEDDFQTRRFGPYRDTIRAYQGKIVLKRPGSQQQSAVSISALLAKHRRCLPMDPTGDLNKDAAADTTSILKGSTCPSGKCVVITAHSNGPEKTDMIFRLKKANCKSRILLTDGERH</sequence>
<keyword evidence="2" id="KW-1185">Reference proteome</keyword>
<comment type="caution">
    <text evidence="1">The sequence shown here is derived from an EMBL/GenBank/DDBJ whole genome shotgun (WGS) entry which is preliminary data.</text>
</comment>
<reference evidence="1" key="1">
    <citation type="submission" date="2020-08" db="EMBL/GenBank/DDBJ databases">
        <title>Genome public.</title>
        <authorList>
            <person name="Liu C."/>
            <person name="Sun Q."/>
        </authorList>
    </citation>
    <scope>NUCLEOTIDE SEQUENCE</scope>
    <source>
        <strain evidence="1">BX8</strain>
    </source>
</reference>
<dbReference type="EMBL" id="JACONZ010000002">
    <property type="protein sequence ID" value="MBC5581077.1"/>
    <property type="molecule type" value="Genomic_DNA"/>
</dbReference>
<protein>
    <submittedName>
        <fullName evidence="1">Uncharacterized protein</fullName>
    </submittedName>
</protein>
<proteinExistence type="predicted"/>